<sequence length="50" mass="6213">MLGDMPQHFDWRIRRTGYGWGQCDWRRWWGIMIDSSARVWTMRLNIRSAR</sequence>
<evidence type="ECO:0000313" key="2">
    <source>
        <dbReference type="Proteomes" id="UP000003191"/>
    </source>
</evidence>
<organism evidence="1 2">
    <name type="scientific">Bifidobacterium breve DSM 20213 = JCM 1192</name>
    <dbReference type="NCBI Taxonomy" id="518634"/>
    <lineage>
        <taxon>Bacteria</taxon>
        <taxon>Bacillati</taxon>
        <taxon>Actinomycetota</taxon>
        <taxon>Actinomycetes</taxon>
        <taxon>Bifidobacteriales</taxon>
        <taxon>Bifidobacteriaceae</taxon>
        <taxon>Bifidobacterium</taxon>
    </lineage>
</organism>
<protein>
    <submittedName>
        <fullName evidence="1">Uncharacterized protein</fullName>
    </submittedName>
</protein>
<dbReference type="EMBL" id="ACCG02000010">
    <property type="protein sequence ID" value="EFE88903.1"/>
    <property type="molecule type" value="Genomic_DNA"/>
</dbReference>
<proteinExistence type="predicted"/>
<gene>
    <name evidence="1" type="ORF">BIFBRE_04201</name>
</gene>
<dbReference type="Proteomes" id="UP000003191">
    <property type="component" value="Unassembled WGS sequence"/>
</dbReference>
<dbReference type="AlphaFoldDB" id="D4BQ47"/>
<dbReference type="HOGENOM" id="CLU_3115056_0_0_11"/>
<evidence type="ECO:0000313" key="1">
    <source>
        <dbReference type="EMBL" id="EFE88903.1"/>
    </source>
</evidence>
<keyword evidence="2" id="KW-1185">Reference proteome</keyword>
<name>D4BQ47_BIFBR</name>
<comment type="caution">
    <text evidence="1">The sequence shown here is derived from an EMBL/GenBank/DDBJ whole genome shotgun (WGS) entry which is preliminary data.</text>
</comment>
<reference evidence="1 2" key="1">
    <citation type="submission" date="2010-02" db="EMBL/GenBank/DDBJ databases">
        <authorList>
            <person name="Weinstock G."/>
            <person name="Sodergren E."/>
            <person name="Clifton S."/>
            <person name="Fulton L."/>
            <person name="Fulton B."/>
            <person name="Courtney L."/>
            <person name="Fronick C."/>
            <person name="Harrison M."/>
            <person name="Strong C."/>
            <person name="Farmer C."/>
            <person name="Delahaunty K."/>
            <person name="Markovic C."/>
            <person name="Hall O."/>
            <person name="Minx P."/>
            <person name="Tomlinson C."/>
            <person name="Mitreva M."/>
            <person name="Nelson J."/>
            <person name="Hou S."/>
            <person name="Wollam A."/>
            <person name="Pepin K.H."/>
            <person name="Johnson M."/>
            <person name="Bhonagiri V."/>
            <person name="Zhang X."/>
            <person name="Suruliraj S."/>
            <person name="Warren W."/>
            <person name="Chinwalla A."/>
            <person name="Mardis E.R."/>
            <person name="Wilson R.K."/>
        </authorList>
    </citation>
    <scope>NUCLEOTIDE SEQUENCE [LARGE SCALE GENOMIC DNA]</scope>
    <source>
        <strain evidence="1 2">DSM 20213</strain>
    </source>
</reference>
<accession>D4BQ47</accession>